<dbReference type="AlphaFoldDB" id="A0A2U1UYU0"/>
<evidence type="ECO:0000256" key="1">
    <source>
        <dbReference type="SAM" id="SignalP"/>
    </source>
</evidence>
<keyword evidence="1" id="KW-0732">Signal</keyword>
<organism evidence="2 3">
    <name type="scientific">Teichococcus aestuarii</name>
    <dbReference type="NCBI Taxonomy" id="568898"/>
    <lineage>
        <taxon>Bacteria</taxon>
        <taxon>Pseudomonadati</taxon>
        <taxon>Pseudomonadota</taxon>
        <taxon>Alphaproteobacteria</taxon>
        <taxon>Acetobacterales</taxon>
        <taxon>Roseomonadaceae</taxon>
        <taxon>Roseomonas</taxon>
    </lineage>
</organism>
<dbReference type="GO" id="GO:0005507">
    <property type="term" value="F:copper ion binding"/>
    <property type="evidence" value="ECO:0007669"/>
    <property type="project" value="InterPro"/>
</dbReference>
<comment type="caution">
    <text evidence="2">The sequence shown here is derived from an EMBL/GenBank/DDBJ whole genome shotgun (WGS) entry which is preliminary data.</text>
</comment>
<dbReference type="GO" id="GO:0009279">
    <property type="term" value="C:cell outer membrane"/>
    <property type="evidence" value="ECO:0007669"/>
    <property type="project" value="InterPro"/>
</dbReference>
<name>A0A2U1UYU0_9PROT</name>
<keyword evidence="3" id="KW-1185">Reference proteome</keyword>
<feature type="chain" id="PRO_5015587888" evidence="1">
    <location>
        <begin position="26"/>
        <end position="249"/>
    </location>
</feature>
<dbReference type="EMBL" id="PDOA01000024">
    <property type="protein sequence ID" value="PWC26820.1"/>
    <property type="molecule type" value="Genomic_DNA"/>
</dbReference>
<evidence type="ECO:0000313" key="2">
    <source>
        <dbReference type="EMBL" id="PWC26820.1"/>
    </source>
</evidence>
<dbReference type="Proteomes" id="UP000245048">
    <property type="component" value="Unassembled WGS sequence"/>
</dbReference>
<dbReference type="InterPro" id="IPR007939">
    <property type="entry name" value="Cu-R_B_prcur"/>
</dbReference>
<sequence length="249" mass="27713">MNFQRMGLAAGTAIMLSFGASTARAQAMQHSTEPPFSHEVYTGAVLFETLEYGFGLDGPNVGRWDGQAWYGGDTDRVWLRTEGETTRSGRVEQAEIQLLYSRLLGYYWDIQAGVRYDIRPLPNRAYGVIGLQGLAPGLFEVGLQGFVSQEGDLSARAEVSYDVYITQRLVLQPNVEANFALQKVPELGVGSGINDVEAGFRLRYEVTREVAPYIGINYERKIGDTARYAREEGEQVGAWNFVTGVRLFF</sequence>
<accession>A0A2U1UYU0</accession>
<evidence type="ECO:0000313" key="3">
    <source>
        <dbReference type="Proteomes" id="UP000245048"/>
    </source>
</evidence>
<feature type="signal peptide" evidence="1">
    <location>
        <begin position="1"/>
        <end position="25"/>
    </location>
</feature>
<protein>
    <submittedName>
        <fullName evidence="2">Copper resistance protein CopB</fullName>
    </submittedName>
</protein>
<dbReference type="Pfam" id="PF05275">
    <property type="entry name" value="CopB"/>
    <property type="match status" value="1"/>
</dbReference>
<dbReference type="GO" id="GO:0006878">
    <property type="term" value="P:intracellular copper ion homeostasis"/>
    <property type="evidence" value="ECO:0007669"/>
    <property type="project" value="InterPro"/>
</dbReference>
<gene>
    <name evidence="2" type="ORF">CR165_21275</name>
</gene>
<proteinExistence type="predicted"/>
<reference evidence="3" key="1">
    <citation type="submission" date="2017-10" db="EMBL/GenBank/DDBJ databases">
        <authorList>
            <person name="Toshchakov S.V."/>
            <person name="Goeva M.A."/>
        </authorList>
    </citation>
    <scope>NUCLEOTIDE SEQUENCE [LARGE SCALE GENOMIC DNA]</scope>
    <source>
        <strain evidence="3">JR1/69-1-13</strain>
    </source>
</reference>
<dbReference type="OrthoDB" id="9778934at2"/>